<comment type="similarity">
    <text evidence="1">Belongs to the gamma-glutamyltransferase family.</text>
</comment>
<dbReference type="GO" id="GO:0036374">
    <property type="term" value="F:glutathione hydrolase activity"/>
    <property type="evidence" value="ECO:0007669"/>
    <property type="project" value="InterPro"/>
</dbReference>
<reference evidence="5" key="1">
    <citation type="submission" date="2025-08" db="UniProtKB">
        <authorList>
            <consortium name="Ensembl"/>
        </authorList>
    </citation>
    <scope>IDENTIFICATION</scope>
</reference>
<protein>
    <recommendedName>
        <fullName evidence="7">Gamma-glutamyltransferase 5a</fullName>
    </recommendedName>
</protein>
<dbReference type="Gene3D" id="3.60.20.40">
    <property type="match status" value="1"/>
</dbReference>
<dbReference type="GO" id="GO:0006751">
    <property type="term" value="P:glutathione catabolic process"/>
    <property type="evidence" value="ECO:0007669"/>
    <property type="project" value="InterPro"/>
</dbReference>
<proteinExistence type="inferred from homology"/>
<dbReference type="SUPFAM" id="SSF56235">
    <property type="entry name" value="N-terminal nucleophile aminohydrolases (Ntn hydrolases)"/>
    <property type="match status" value="1"/>
</dbReference>
<feature type="transmembrane region" description="Helical" evidence="4">
    <location>
        <begin position="7"/>
        <end position="25"/>
    </location>
</feature>
<feature type="active site" description="Nucleophile" evidence="2">
    <location>
        <position position="374"/>
    </location>
</feature>
<dbReference type="PANTHER" id="PTHR11686:SF53">
    <property type="entry name" value="GLUTATHIONE HYDROLASE"/>
    <property type="match status" value="1"/>
</dbReference>
<dbReference type="Proteomes" id="UP000261540">
    <property type="component" value="Unplaced"/>
</dbReference>
<reference evidence="5" key="2">
    <citation type="submission" date="2025-09" db="UniProtKB">
        <authorList>
            <consortium name="Ensembl"/>
        </authorList>
    </citation>
    <scope>IDENTIFICATION</scope>
</reference>
<dbReference type="GO" id="GO:0002951">
    <property type="term" value="F:leukotriene-C(4) hydrolase"/>
    <property type="evidence" value="ECO:0007669"/>
    <property type="project" value="TreeGrafter"/>
</dbReference>
<evidence type="ECO:0000256" key="3">
    <source>
        <dbReference type="PIRSR" id="PIRSR600101-2"/>
    </source>
</evidence>
<evidence type="ECO:0000313" key="5">
    <source>
        <dbReference type="Ensembl" id="ENSPKIP00000039278.1"/>
    </source>
</evidence>
<dbReference type="InterPro" id="IPR055262">
    <property type="entry name" value="GGT_CS"/>
</dbReference>
<dbReference type="KEGG" id="pki:111842202"/>
<dbReference type="AlphaFoldDB" id="A0A3B3TA17"/>
<dbReference type="GO" id="GO:0005886">
    <property type="term" value="C:plasma membrane"/>
    <property type="evidence" value="ECO:0007669"/>
    <property type="project" value="TreeGrafter"/>
</dbReference>
<feature type="binding site" evidence="3">
    <location>
        <begin position="432"/>
        <end position="433"/>
    </location>
    <ligand>
        <name>L-glutamate</name>
        <dbReference type="ChEBI" id="CHEBI:29985"/>
    </ligand>
</feature>
<dbReference type="PANTHER" id="PTHR11686">
    <property type="entry name" value="GAMMA GLUTAMYL TRANSPEPTIDASE"/>
    <property type="match status" value="1"/>
</dbReference>
<dbReference type="InterPro" id="IPR043138">
    <property type="entry name" value="GGT_lsub"/>
</dbReference>
<name>A0A3B3TA17_9TELE</name>
<keyword evidence="4" id="KW-1133">Transmembrane helix</keyword>
<dbReference type="PRINTS" id="PR01210">
    <property type="entry name" value="GGTRANSPTASE"/>
</dbReference>
<feature type="binding site" evidence="3">
    <location>
        <position position="102"/>
    </location>
    <ligand>
        <name>L-glutamate</name>
        <dbReference type="ChEBI" id="CHEBI:29985"/>
    </ligand>
</feature>
<dbReference type="OrthoDB" id="1081007at2759"/>
<evidence type="ECO:0008006" key="7">
    <source>
        <dbReference type="Google" id="ProtNLM"/>
    </source>
</evidence>
<dbReference type="GeneTree" id="ENSGT00940000155794"/>
<feature type="binding site" evidence="3">
    <location>
        <position position="455"/>
    </location>
    <ligand>
        <name>L-glutamate</name>
        <dbReference type="ChEBI" id="CHEBI:29985"/>
    </ligand>
</feature>
<keyword evidence="4" id="KW-0472">Membrane</keyword>
<evidence type="ECO:0000313" key="6">
    <source>
        <dbReference type="Proteomes" id="UP000261540"/>
    </source>
</evidence>
<evidence type="ECO:0000256" key="2">
    <source>
        <dbReference type="PIRSR" id="PIRSR600101-1"/>
    </source>
</evidence>
<dbReference type="FunFam" id="1.10.246.130:FF:000001">
    <property type="entry name" value="Gamma-glutamyltransferase 5 isoform 1"/>
    <property type="match status" value="1"/>
</dbReference>
<evidence type="ECO:0000256" key="4">
    <source>
        <dbReference type="SAM" id="Phobius"/>
    </source>
</evidence>
<dbReference type="Ensembl" id="ENSPKIT00000020280.1">
    <property type="protein sequence ID" value="ENSPKIP00000039278.1"/>
    <property type="gene ID" value="ENSPKIG00000016669.1"/>
</dbReference>
<dbReference type="STRING" id="1676925.ENSPKIP00000039278"/>
<evidence type="ECO:0000256" key="1">
    <source>
        <dbReference type="ARBA" id="ARBA00009381"/>
    </source>
</evidence>
<keyword evidence="6" id="KW-1185">Reference proteome</keyword>
<dbReference type="Gene3D" id="1.10.246.130">
    <property type="match status" value="1"/>
</dbReference>
<dbReference type="GO" id="GO:1901750">
    <property type="term" value="P:leukotriene D4 biosynthetic process"/>
    <property type="evidence" value="ECO:0007669"/>
    <property type="project" value="TreeGrafter"/>
</dbReference>
<feature type="transmembrane region" description="Helical" evidence="4">
    <location>
        <begin position="448"/>
        <end position="467"/>
    </location>
</feature>
<accession>A0A3B3TA17</accession>
<dbReference type="GO" id="GO:0006954">
    <property type="term" value="P:inflammatory response"/>
    <property type="evidence" value="ECO:0007669"/>
    <property type="project" value="TreeGrafter"/>
</dbReference>
<dbReference type="InterPro" id="IPR029055">
    <property type="entry name" value="Ntn_hydrolases_N"/>
</dbReference>
<feature type="binding site" evidence="3">
    <location>
        <position position="416"/>
    </location>
    <ligand>
        <name>L-glutamate</name>
        <dbReference type="ChEBI" id="CHEBI:29985"/>
    </ligand>
</feature>
<organism evidence="5 6">
    <name type="scientific">Paramormyrops kingsleyae</name>
    <dbReference type="NCBI Taxonomy" id="1676925"/>
    <lineage>
        <taxon>Eukaryota</taxon>
        <taxon>Metazoa</taxon>
        <taxon>Chordata</taxon>
        <taxon>Craniata</taxon>
        <taxon>Vertebrata</taxon>
        <taxon>Euteleostomi</taxon>
        <taxon>Actinopterygii</taxon>
        <taxon>Neopterygii</taxon>
        <taxon>Teleostei</taxon>
        <taxon>Osteoglossocephala</taxon>
        <taxon>Osteoglossomorpha</taxon>
        <taxon>Osteoglossiformes</taxon>
        <taxon>Mormyridae</taxon>
        <taxon>Paramormyrops</taxon>
    </lineage>
</organism>
<dbReference type="InterPro" id="IPR000101">
    <property type="entry name" value="GGT_peptidase"/>
</dbReference>
<dbReference type="PROSITE" id="PS00462">
    <property type="entry name" value="G_GLU_TRANSPEPTIDASE"/>
    <property type="match status" value="1"/>
</dbReference>
<dbReference type="InterPro" id="IPR043137">
    <property type="entry name" value="GGT_ssub_C"/>
</dbReference>
<feature type="binding site" evidence="3">
    <location>
        <begin position="392"/>
        <end position="394"/>
    </location>
    <ligand>
        <name>L-glutamate</name>
        <dbReference type="ChEBI" id="CHEBI:29985"/>
    </ligand>
</feature>
<dbReference type="Pfam" id="PF01019">
    <property type="entry name" value="G_glu_transpept"/>
    <property type="match status" value="1"/>
</dbReference>
<sequence length="549" mass="59664">MASRERVVIGVVVAVLIIIVCIVVARHASKHQCFGNAAVASDSLTCSEIGRDILKQGGSAVDGAIAALLCIYLVNPHSAGLGGGAVFTIMEKTGKVKIVNSRETVPAELKPDLMKDCSKGSQGSQWIGVPGEIRAFEQAHNLYGKLPWAKLFEPAIRLAQDGVPVSAYLAKLLQRDDIKQRVEGSHLCDILCYGNKTVFRQGAVMRFPKLAETFENIANYGANAFYTGRIARDLIQEIKEAGGTLTMEDLRSFQAKVTDAWTVPIDDYVMHFPPPPTGGAILAFLLNIMKGYKLSPSSLEGDQKALTYHRYIEALKFANAQRKKTGDPDFNPGDEAAHLIEEAFADRVRAMISDSRTYNPNYYNVTPSLDRFGTTHVSVLAADGSAVSVTSTINDKFGSGVYSYRTGVILNNEIADFCGIKDNLNTREQPPSSMAPSILYSKAKSRTMVIGASGGTMITTGIAMALMNHLWFGMDLKDAIAAPVLFVRQNTTEEYEQGFDETVLQELKTFGHHSQELATVRNVVNAVVMEGTCIVAQSDARRMAEAAGY</sequence>
<keyword evidence="4" id="KW-0812">Transmembrane</keyword>